<evidence type="ECO:0000313" key="1">
    <source>
        <dbReference type="EMBL" id="PZO35482.1"/>
    </source>
</evidence>
<dbReference type="EMBL" id="QBML01000058">
    <property type="protein sequence ID" value="PZO35482.1"/>
    <property type="molecule type" value="Genomic_DNA"/>
</dbReference>
<evidence type="ECO:0000313" key="2">
    <source>
        <dbReference type="Proteomes" id="UP000249467"/>
    </source>
</evidence>
<dbReference type="Proteomes" id="UP000249467">
    <property type="component" value="Unassembled WGS sequence"/>
</dbReference>
<gene>
    <name evidence="1" type="ORF">DCF19_23820</name>
</gene>
<proteinExistence type="predicted"/>
<dbReference type="AlphaFoldDB" id="A0A2W4VSN4"/>
<comment type="caution">
    <text evidence="1">The sequence shown here is derived from an EMBL/GenBank/DDBJ whole genome shotgun (WGS) entry which is preliminary data.</text>
</comment>
<name>A0A2W4VSN4_9CYAN</name>
<reference evidence="1 2" key="2">
    <citation type="submission" date="2018-06" db="EMBL/GenBank/DDBJ databases">
        <title>Metagenomic assembly of (sub)arctic Cyanobacteria and their associated microbiome from non-axenic cultures.</title>
        <authorList>
            <person name="Baurain D."/>
        </authorList>
    </citation>
    <scope>NUCLEOTIDE SEQUENCE [LARGE SCALE GENOMIC DNA]</scope>
    <source>
        <strain evidence="1">ULC066bin1</strain>
    </source>
</reference>
<sequence>MDSRNFLSPIVKGKLHNSTSENLLFTAFMDFAELKFANKSNSLRITTLIGRKLEPMGLVLEPLI</sequence>
<reference evidence="1 2" key="1">
    <citation type="submission" date="2018-04" db="EMBL/GenBank/DDBJ databases">
        <authorList>
            <person name="Go L.Y."/>
            <person name="Mitchell J.A."/>
        </authorList>
    </citation>
    <scope>NUCLEOTIDE SEQUENCE [LARGE SCALE GENOMIC DNA]</scope>
    <source>
        <strain evidence="1">ULC066bin1</strain>
    </source>
</reference>
<organism evidence="1 2">
    <name type="scientific">Pseudanabaena frigida</name>
    <dbReference type="NCBI Taxonomy" id="945775"/>
    <lineage>
        <taxon>Bacteria</taxon>
        <taxon>Bacillati</taxon>
        <taxon>Cyanobacteriota</taxon>
        <taxon>Cyanophyceae</taxon>
        <taxon>Pseudanabaenales</taxon>
        <taxon>Pseudanabaenaceae</taxon>
        <taxon>Pseudanabaena</taxon>
    </lineage>
</organism>
<accession>A0A2W4VSN4</accession>
<protein>
    <submittedName>
        <fullName evidence="1">Uncharacterized protein</fullName>
    </submittedName>
</protein>